<accession>A0AAD9HZP5</accession>
<dbReference type="AlphaFoldDB" id="A0AAD9HZP5"/>
<protein>
    <submittedName>
        <fullName evidence="2">Uncharacterized protein</fullName>
    </submittedName>
</protein>
<gene>
    <name evidence="2" type="ORF">P8C59_003062</name>
</gene>
<feature type="region of interest" description="Disordered" evidence="1">
    <location>
        <begin position="41"/>
        <end position="117"/>
    </location>
</feature>
<feature type="compositionally biased region" description="Low complexity" evidence="1">
    <location>
        <begin position="95"/>
        <end position="106"/>
    </location>
</feature>
<organism evidence="2 3">
    <name type="scientific">Phyllachora maydis</name>
    <dbReference type="NCBI Taxonomy" id="1825666"/>
    <lineage>
        <taxon>Eukaryota</taxon>
        <taxon>Fungi</taxon>
        <taxon>Dikarya</taxon>
        <taxon>Ascomycota</taxon>
        <taxon>Pezizomycotina</taxon>
        <taxon>Sordariomycetes</taxon>
        <taxon>Sordariomycetidae</taxon>
        <taxon>Phyllachorales</taxon>
        <taxon>Phyllachoraceae</taxon>
        <taxon>Phyllachora</taxon>
    </lineage>
</organism>
<dbReference type="EMBL" id="JAQQPM010000002">
    <property type="protein sequence ID" value="KAK2068426.1"/>
    <property type="molecule type" value="Genomic_DNA"/>
</dbReference>
<sequence>MSSDRSPRPPEDSRRPSGELFRAIERFHRNVDRVRRDLPAITTTADMSGGTGTDRDLRRRFNRDPQTSSTTLPGIASLSTNPALPPLRSLGTRRGSSATGNSNSNNEPSGRPGQGLMPRVRLAQSTLEDWERTLDAANTSLRRLLDFTSDHPALPALATSPSTAAVHTPDRLAEESRRVKRRKLDADKAVSSFKAHRYGNFGQVEPGQLKMEIVSCDGGLYSNQPSYAAENILKNDMSVYCTKGNRCNIVLRHQDSTSFSLQELVIKAPGSDFSSPVREGMVFVSMTQDELLTRTAQYQIQYLPGPGPGRSSARASSTAHVLPPTTIYSVRHDASGNAITRLHSDRTRRQHALDPDDERDDHRTAQIPSEFKVTPPPFRITTECSADDDVGRSAWDFDYLAPRPFTSWPIGTQAPTTNHIGVLPFESESYEDAVDVWGDGGGSYWTNSDAERDRASSRILRIMGGSDHQDMGSSGMTLAEAQEASQIATQEAVRAVGGELMVPLVHFFIEKDKNRCTIRFDPPVSGRFILLKMWNPHHDPAANIDIQAVIAKGFSGPRMFPSIEMR</sequence>
<reference evidence="2" key="1">
    <citation type="journal article" date="2023" name="Mol. Plant Microbe Interact.">
        <title>Elucidating the Obligate Nature and Biological Capacity of an Invasive Fungal Corn Pathogen.</title>
        <authorList>
            <person name="MacCready J.S."/>
            <person name="Roggenkamp E.M."/>
            <person name="Gdanetz K."/>
            <person name="Chilvers M.I."/>
        </authorList>
    </citation>
    <scope>NUCLEOTIDE SEQUENCE</scope>
    <source>
        <strain evidence="2">PM02</strain>
    </source>
</reference>
<feature type="region of interest" description="Disordered" evidence="1">
    <location>
        <begin position="340"/>
        <end position="365"/>
    </location>
</feature>
<feature type="compositionally biased region" description="Basic and acidic residues" evidence="1">
    <location>
        <begin position="53"/>
        <end position="63"/>
    </location>
</feature>
<feature type="compositionally biased region" description="Basic and acidic residues" evidence="1">
    <location>
        <begin position="342"/>
        <end position="364"/>
    </location>
</feature>
<keyword evidence="3" id="KW-1185">Reference proteome</keyword>
<feature type="compositionally biased region" description="Polar residues" evidence="1">
    <location>
        <begin position="64"/>
        <end position="82"/>
    </location>
</feature>
<evidence type="ECO:0000256" key="1">
    <source>
        <dbReference type="SAM" id="MobiDB-lite"/>
    </source>
</evidence>
<name>A0AAD9HZP5_9PEZI</name>
<proteinExistence type="predicted"/>
<evidence type="ECO:0000313" key="3">
    <source>
        <dbReference type="Proteomes" id="UP001217918"/>
    </source>
</evidence>
<evidence type="ECO:0000313" key="2">
    <source>
        <dbReference type="EMBL" id="KAK2068426.1"/>
    </source>
</evidence>
<dbReference type="Proteomes" id="UP001217918">
    <property type="component" value="Unassembled WGS sequence"/>
</dbReference>
<comment type="caution">
    <text evidence="2">The sequence shown here is derived from an EMBL/GenBank/DDBJ whole genome shotgun (WGS) entry which is preliminary data.</text>
</comment>